<dbReference type="SUPFAM" id="SSF57701">
    <property type="entry name" value="Zn2/Cys6 DNA-binding domain"/>
    <property type="match status" value="1"/>
</dbReference>
<feature type="compositionally biased region" description="Polar residues" evidence="6">
    <location>
        <begin position="88"/>
        <end position="108"/>
    </location>
</feature>
<dbReference type="PROSITE" id="PS50048">
    <property type="entry name" value="ZN2_CY6_FUNGAL_2"/>
    <property type="match status" value="1"/>
</dbReference>
<dbReference type="AlphaFoldDB" id="A0A2G7FPL5"/>
<protein>
    <recommendedName>
        <fullName evidence="7">Zn(2)-C6 fungal-type domain-containing protein</fullName>
    </recommendedName>
</protein>
<dbReference type="GO" id="GO:0000976">
    <property type="term" value="F:transcription cis-regulatory region binding"/>
    <property type="evidence" value="ECO:0007669"/>
    <property type="project" value="TreeGrafter"/>
</dbReference>
<dbReference type="InterPro" id="IPR001138">
    <property type="entry name" value="Zn2Cys6_DnaBD"/>
</dbReference>
<dbReference type="InterPro" id="IPR036864">
    <property type="entry name" value="Zn2-C6_fun-type_DNA-bd_sf"/>
</dbReference>
<keyword evidence="4" id="KW-0804">Transcription</keyword>
<dbReference type="GO" id="GO:0045944">
    <property type="term" value="P:positive regulation of transcription by RNA polymerase II"/>
    <property type="evidence" value="ECO:0007669"/>
    <property type="project" value="TreeGrafter"/>
</dbReference>
<dbReference type="EMBL" id="NEXV01000519">
    <property type="protein sequence ID" value="PIG82496.1"/>
    <property type="molecule type" value="Genomic_DNA"/>
</dbReference>
<accession>A0A2G7FPL5</accession>
<evidence type="ECO:0000256" key="1">
    <source>
        <dbReference type="ARBA" id="ARBA00004123"/>
    </source>
</evidence>
<feature type="compositionally biased region" description="Polar residues" evidence="6">
    <location>
        <begin position="115"/>
        <end position="138"/>
    </location>
</feature>
<dbReference type="SMART" id="SM00066">
    <property type="entry name" value="GAL4"/>
    <property type="match status" value="1"/>
</dbReference>
<dbReference type="GO" id="GO:0000981">
    <property type="term" value="F:DNA-binding transcription factor activity, RNA polymerase II-specific"/>
    <property type="evidence" value="ECO:0007669"/>
    <property type="project" value="InterPro"/>
</dbReference>
<proteinExistence type="predicted"/>
<comment type="subcellular location">
    <subcellularLocation>
        <location evidence="1">Nucleus</location>
    </subcellularLocation>
</comment>
<keyword evidence="3" id="KW-0238">DNA-binding</keyword>
<evidence type="ECO:0000259" key="7">
    <source>
        <dbReference type="PROSITE" id="PS50048"/>
    </source>
</evidence>
<feature type="domain" description="Zn(2)-C6 fungal-type" evidence="7">
    <location>
        <begin position="8"/>
        <end position="36"/>
    </location>
</feature>
<dbReference type="PANTHER" id="PTHR37534">
    <property type="entry name" value="TRANSCRIPTIONAL ACTIVATOR PROTEIN UGA3"/>
    <property type="match status" value="1"/>
</dbReference>
<evidence type="ECO:0000313" key="9">
    <source>
        <dbReference type="Proteomes" id="UP000231358"/>
    </source>
</evidence>
<dbReference type="InterPro" id="IPR021858">
    <property type="entry name" value="Fun_TF"/>
</dbReference>
<comment type="caution">
    <text evidence="8">The sequence shown here is derived from an EMBL/GenBank/DDBJ whole genome shotgun (WGS) entry which is preliminary data.</text>
</comment>
<keyword evidence="2" id="KW-0805">Transcription regulation</keyword>
<evidence type="ECO:0000256" key="6">
    <source>
        <dbReference type="SAM" id="MobiDB-lite"/>
    </source>
</evidence>
<dbReference type="CDD" id="cd00067">
    <property type="entry name" value="GAL4"/>
    <property type="match status" value="1"/>
</dbReference>
<dbReference type="Gene3D" id="4.10.240.10">
    <property type="entry name" value="Zn(2)-C6 fungal-type DNA-binding domain"/>
    <property type="match status" value="1"/>
</dbReference>
<evidence type="ECO:0000313" key="8">
    <source>
        <dbReference type="EMBL" id="PIG82496.1"/>
    </source>
</evidence>
<dbReference type="PANTHER" id="PTHR37534:SF49">
    <property type="entry name" value="LYSINE BIOSYNTHESIS REGULATORY PROTEIN LYS14"/>
    <property type="match status" value="1"/>
</dbReference>
<keyword evidence="5" id="KW-0539">Nucleus</keyword>
<dbReference type="Pfam" id="PF11951">
    <property type="entry name" value="Fungal_trans_2"/>
    <property type="match status" value="1"/>
</dbReference>
<name>A0A2G7FPL5_9EURO</name>
<sequence length="518" mass="58026">MKSRTNPACGTCRKKCRKCDRARPVCNRCRAKGLHCEGYPPRFLFFQDQLSSKGHEQNDPVLSSSEPSPSSMTLCAQYAVATDDESLGQDTRPNSTTATNGQSRNTNSQKKRTSRSNLSQRKPYNASDTTTTSNDVIGPTKTLSAATIDEILTLSETEKLLSYFDKTLCRALIIDTDDLHNPFRGYILPLAYRDIGILHGVLGLTMCHITSSGKTETENASVARIIEHQLSALQSLSSLLMKEEICGLTDDEQDVLLAVVILLVLYDICETGVSSHGVHLTGAGYICGKLAQQPKVITSPRTTFLLTALAWLDVLRAFSGAEKLAYSDNVRRCVLEADHFNLETLVGCPVELFYEIGCVLTAGKQYMDGTLSGDAFQDLLGGAEQLFRVWDPQSIAFPSGDPEWIQLAEAYRHVCIIRVLRFPDTWAVPCEDERIQSSVTVPSIHSRYRNIYTSPKRYIEFCMREIKKSTGFPHPAMNELLNRVWDERHRQADRPGNIPWMEFTCSKDLVRQHDYLMF</sequence>
<evidence type="ECO:0000256" key="4">
    <source>
        <dbReference type="ARBA" id="ARBA00023163"/>
    </source>
</evidence>
<dbReference type="GO" id="GO:0005634">
    <property type="term" value="C:nucleus"/>
    <property type="evidence" value="ECO:0007669"/>
    <property type="project" value="UniProtKB-SubCell"/>
</dbReference>
<dbReference type="Pfam" id="PF00172">
    <property type="entry name" value="Zn_clus"/>
    <property type="match status" value="1"/>
</dbReference>
<dbReference type="Proteomes" id="UP000231358">
    <property type="component" value="Unassembled WGS sequence"/>
</dbReference>
<organism evidence="8 9">
    <name type="scientific">Aspergillus arachidicola</name>
    <dbReference type="NCBI Taxonomy" id="656916"/>
    <lineage>
        <taxon>Eukaryota</taxon>
        <taxon>Fungi</taxon>
        <taxon>Dikarya</taxon>
        <taxon>Ascomycota</taxon>
        <taxon>Pezizomycotina</taxon>
        <taxon>Eurotiomycetes</taxon>
        <taxon>Eurotiomycetidae</taxon>
        <taxon>Eurotiales</taxon>
        <taxon>Aspergillaceae</taxon>
        <taxon>Aspergillus</taxon>
        <taxon>Aspergillus subgen. Circumdati</taxon>
    </lineage>
</organism>
<dbReference type="STRING" id="656916.A0A2G7FPL5"/>
<evidence type="ECO:0000256" key="5">
    <source>
        <dbReference type="ARBA" id="ARBA00023242"/>
    </source>
</evidence>
<keyword evidence="9" id="KW-1185">Reference proteome</keyword>
<reference evidence="8 9" key="1">
    <citation type="submission" date="2017-05" db="EMBL/GenBank/DDBJ databases">
        <title>Genome sequence for an aflatoxigenic pathogen of Argentinian peanut, Aspergillus arachidicola.</title>
        <authorList>
            <person name="Moore G."/>
            <person name="Beltz S.B."/>
            <person name="Mack B.M."/>
        </authorList>
    </citation>
    <scope>NUCLEOTIDE SEQUENCE [LARGE SCALE GENOMIC DNA]</scope>
    <source>
        <strain evidence="8 9">CBS 117610</strain>
    </source>
</reference>
<evidence type="ECO:0000256" key="3">
    <source>
        <dbReference type="ARBA" id="ARBA00023125"/>
    </source>
</evidence>
<gene>
    <name evidence="8" type="ORF">AARAC_005774</name>
</gene>
<feature type="region of interest" description="Disordered" evidence="6">
    <location>
        <begin position="84"/>
        <end position="138"/>
    </location>
</feature>
<dbReference type="GO" id="GO:0008270">
    <property type="term" value="F:zinc ion binding"/>
    <property type="evidence" value="ECO:0007669"/>
    <property type="project" value="InterPro"/>
</dbReference>
<evidence type="ECO:0000256" key="2">
    <source>
        <dbReference type="ARBA" id="ARBA00023015"/>
    </source>
</evidence>